<feature type="compositionally biased region" description="Basic residues" evidence="1">
    <location>
        <begin position="94"/>
        <end position="108"/>
    </location>
</feature>
<feature type="compositionally biased region" description="Basic residues" evidence="1">
    <location>
        <begin position="254"/>
        <end position="270"/>
    </location>
</feature>
<feature type="non-terminal residue" evidence="2">
    <location>
        <position position="1"/>
    </location>
</feature>
<dbReference type="GO" id="GO:0003678">
    <property type="term" value="F:DNA helicase activity"/>
    <property type="evidence" value="ECO:0007669"/>
    <property type="project" value="UniProtKB-EC"/>
</dbReference>
<feature type="compositionally biased region" description="Basic residues" evidence="1">
    <location>
        <begin position="565"/>
        <end position="604"/>
    </location>
</feature>
<feature type="region of interest" description="Disordered" evidence="1">
    <location>
        <begin position="1"/>
        <end position="464"/>
    </location>
</feature>
<organism evidence="2">
    <name type="scientific">uncultured Solirubrobacteraceae bacterium</name>
    <dbReference type="NCBI Taxonomy" id="1162706"/>
    <lineage>
        <taxon>Bacteria</taxon>
        <taxon>Bacillati</taxon>
        <taxon>Actinomycetota</taxon>
        <taxon>Thermoleophilia</taxon>
        <taxon>Solirubrobacterales</taxon>
        <taxon>Solirubrobacteraceae</taxon>
        <taxon>environmental samples</taxon>
    </lineage>
</organism>
<protein>
    <submittedName>
        <fullName evidence="2">ATP-dependent DNA helicase UvrD/PcrA</fullName>
        <ecNumber evidence="2">3.6.4.12</ecNumber>
    </submittedName>
</protein>
<name>A0A6J4TNB1_9ACTN</name>
<feature type="compositionally biased region" description="Gly residues" evidence="1">
    <location>
        <begin position="123"/>
        <end position="140"/>
    </location>
</feature>
<evidence type="ECO:0000313" key="2">
    <source>
        <dbReference type="EMBL" id="CAA9527800.1"/>
    </source>
</evidence>
<keyword evidence="2" id="KW-0547">Nucleotide-binding</keyword>
<feature type="compositionally biased region" description="Basic and acidic residues" evidence="1">
    <location>
        <begin position="52"/>
        <end position="87"/>
    </location>
</feature>
<dbReference type="EC" id="3.6.4.12" evidence="2"/>
<evidence type="ECO:0000256" key="1">
    <source>
        <dbReference type="SAM" id="MobiDB-lite"/>
    </source>
</evidence>
<feature type="region of interest" description="Disordered" evidence="1">
    <location>
        <begin position="477"/>
        <end position="628"/>
    </location>
</feature>
<feature type="compositionally biased region" description="Basic residues" evidence="1">
    <location>
        <begin position="409"/>
        <end position="420"/>
    </location>
</feature>
<feature type="compositionally biased region" description="Basic residues" evidence="1">
    <location>
        <begin position="147"/>
        <end position="161"/>
    </location>
</feature>
<sequence length="628" mass="68442">PGRLPSPGQALPGRPRGGHEALHPRRRPQPDLRREEQAARRGRLPPARRRLLRADRRGRLPVLRVRDAPHERDGLRRPARPHGERPRALPRGPRPLRRHLPPRPRGRVPGHEPRPVPLPAAPGGWGGRPPQPRGGGGPGPVGLLLPRRGHPQHPRVPGRVRGRADHPPGAELPLDPDGPGHGQRAHRPQPRPAGEAPVDRPRPGRPRQGPRARRRARGGPLRRRGDRADGRRGRVALGDRLLLPDERPVPGARGHARAPRGRLPGHRRHEVLRAGGDQGRDLLPDDPRQPAGRRLLHPGVELPAPRDRADVALPRHLARRDDGDLRVGGGGRPAGRARPRDRGVQGARAVHGHDGVPARAGGAGGARRGRPGGRPARDGLPGVARGRAHHRGAGADREPAGAHRGGAGVRRRGRAARGHAGRLPAAGRARGRRGHPPRRRGPRDPHDAPQRQGPGVPHRLHHRLRGGRLPALALARRGDAGGGAPAHVRRDHPRDARPDPDLRPPARGLRRGAELRPALPVPGRAAARPHRPRGLRGDDVEQRVRVGRHAAPAAHLVGRLEHERRPGRRGRGRRRVGAVPHRRRRGPRGVRRRRGPRHGARRDRRGPLRPGRHGAQAHGRVRPDPEAL</sequence>
<feature type="compositionally biased region" description="Basic and acidic residues" evidence="1">
    <location>
        <begin position="492"/>
        <end position="504"/>
    </location>
</feature>
<dbReference type="GO" id="GO:0016787">
    <property type="term" value="F:hydrolase activity"/>
    <property type="evidence" value="ECO:0007669"/>
    <property type="project" value="UniProtKB-KW"/>
</dbReference>
<feature type="compositionally biased region" description="Basic residues" evidence="1">
    <location>
        <begin position="40"/>
        <end position="51"/>
    </location>
</feature>
<feature type="compositionally biased region" description="Basic and acidic residues" evidence="1">
    <location>
        <begin position="17"/>
        <end position="39"/>
    </location>
</feature>
<proteinExistence type="predicted"/>
<keyword evidence="2" id="KW-0378">Hydrolase</keyword>
<reference evidence="2" key="1">
    <citation type="submission" date="2020-02" db="EMBL/GenBank/DDBJ databases">
        <authorList>
            <person name="Meier V. D."/>
        </authorList>
    </citation>
    <scope>NUCLEOTIDE SEQUENCE</scope>
    <source>
        <strain evidence="2">AVDCRST_MAG13</strain>
    </source>
</reference>
<dbReference type="EMBL" id="CADCVO010000599">
    <property type="protein sequence ID" value="CAA9527800.1"/>
    <property type="molecule type" value="Genomic_DNA"/>
</dbReference>
<gene>
    <name evidence="2" type="ORF">AVDCRST_MAG13-3893</name>
</gene>
<feature type="compositionally biased region" description="Basic residues" evidence="1">
    <location>
        <begin position="203"/>
        <end position="225"/>
    </location>
</feature>
<feature type="non-terminal residue" evidence="2">
    <location>
        <position position="628"/>
    </location>
</feature>
<accession>A0A6J4TNB1</accession>
<keyword evidence="2" id="KW-0067">ATP-binding</keyword>
<feature type="compositionally biased region" description="Basic and acidic residues" evidence="1">
    <location>
        <begin position="278"/>
        <end position="288"/>
    </location>
</feature>
<keyword evidence="2" id="KW-0347">Helicase</keyword>
<feature type="compositionally biased region" description="Basic and acidic residues" evidence="1">
    <location>
        <begin position="535"/>
        <end position="544"/>
    </location>
</feature>
<feature type="compositionally biased region" description="Basic residues" evidence="1">
    <location>
        <begin position="429"/>
        <end position="441"/>
    </location>
</feature>
<dbReference type="AlphaFoldDB" id="A0A6J4TNB1"/>